<dbReference type="InterPro" id="IPR049945">
    <property type="entry name" value="AAA_22"/>
</dbReference>
<organism evidence="3 4">
    <name type="scientific">Calothrix parasitica NIES-267</name>
    <dbReference type="NCBI Taxonomy" id="1973488"/>
    <lineage>
        <taxon>Bacteria</taxon>
        <taxon>Bacillati</taxon>
        <taxon>Cyanobacteriota</taxon>
        <taxon>Cyanophyceae</taxon>
        <taxon>Nostocales</taxon>
        <taxon>Calotrichaceae</taxon>
        <taxon>Calothrix</taxon>
    </lineage>
</organism>
<dbReference type="Pfam" id="PF13401">
    <property type="entry name" value="AAA_22"/>
    <property type="match status" value="1"/>
</dbReference>
<proteinExistence type="predicted"/>
<dbReference type="SUPFAM" id="SSF52540">
    <property type="entry name" value="P-loop containing nucleoside triphosphate hydrolases"/>
    <property type="match status" value="1"/>
</dbReference>
<dbReference type="EMBL" id="AP018228">
    <property type="protein sequence ID" value="BAY87740.1"/>
    <property type="molecule type" value="Genomic_DNA"/>
</dbReference>
<dbReference type="SMART" id="SM00382">
    <property type="entry name" value="AAA"/>
    <property type="match status" value="1"/>
</dbReference>
<keyword evidence="3" id="KW-0614">Plasmid</keyword>
<evidence type="ECO:0000313" key="4">
    <source>
        <dbReference type="Proteomes" id="UP000218418"/>
    </source>
</evidence>
<dbReference type="AlphaFoldDB" id="A0A1Z4M2P3"/>
<accession>A0A1Z4M2P3</accession>
<sequence>MTDENYFPQKLLTLPVIDRLNYFQQYTMAHPNLLTAAEKLKNAIDDPTFYALIFLFGPTGVGKTTLLRRITQKMLLFYKQAMEQDKGFIPIANVEVATPEFSTFDWKDFYQRSLSALQDPCSTLPNYGRVTNLKLKTSLEAALKHRHLKVFCIDEAQNLSKVASGRKLRDQTDCIKSLANLTKVKFVLAGTYDLLILRNLSAQLCRRSLDIHLERYKAENEGDLKAFRGIVQTFQRHLPLPEQPDLLQHWDFCYERSFGCVGILKDWLSRALYCALLEGANTLTTSHLYKNAYSTEQCMVMVNETRSGEKQLEYATDSSPLRIALGLEHSSNNSSKSGTSKANPEKYRSKTNRNRKPQRLKVGGDNHVS</sequence>
<protein>
    <submittedName>
        <fullName evidence="3">AAA ATPase</fullName>
    </submittedName>
</protein>
<dbReference type="InterPro" id="IPR003593">
    <property type="entry name" value="AAA+_ATPase"/>
</dbReference>
<feature type="compositionally biased region" description="Basic residues" evidence="1">
    <location>
        <begin position="349"/>
        <end position="359"/>
    </location>
</feature>
<name>A0A1Z4M2P3_9CYAN</name>
<feature type="compositionally biased region" description="Low complexity" evidence="1">
    <location>
        <begin position="330"/>
        <end position="341"/>
    </location>
</feature>
<dbReference type="Gene3D" id="3.40.50.300">
    <property type="entry name" value="P-loop containing nucleotide triphosphate hydrolases"/>
    <property type="match status" value="1"/>
</dbReference>
<geneLocation type="plasmid" evidence="4">
    <name>Plasmid1 dna</name>
</geneLocation>
<reference evidence="3 4" key="1">
    <citation type="submission" date="2017-06" db="EMBL/GenBank/DDBJ databases">
        <title>Genome sequencing of cyanobaciteial culture collection at National Institute for Environmental Studies (NIES).</title>
        <authorList>
            <person name="Hirose Y."/>
            <person name="Shimura Y."/>
            <person name="Fujisawa T."/>
            <person name="Nakamura Y."/>
            <person name="Kawachi M."/>
        </authorList>
    </citation>
    <scope>NUCLEOTIDE SEQUENCE [LARGE SCALE GENOMIC DNA]</scope>
    <source>
        <strain evidence="3 4">NIES-267</strain>
        <plasmid evidence="4">Plasmid1 dna</plasmid>
    </source>
</reference>
<dbReference type="GO" id="GO:0016887">
    <property type="term" value="F:ATP hydrolysis activity"/>
    <property type="evidence" value="ECO:0007669"/>
    <property type="project" value="InterPro"/>
</dbReference>
<dbReference type="OrthoDB" id="9086539at2"/>
<evidence type="ECO:0000259" key="2">
    <source>
        <dbReference type="SMART" id="SM00382"/>
    </source>
</evidence>
<dbReference type="Proteomes" id="UP000218418">
    <property type="component" value="Plasmid plasmid1"/>
</dbReference>
<evidence type="ECO:0000256" key="1">
    <source>
        <dbReference type="SAM" id="MobiDB-lite"/>
    </source>
</evidence>
<dbReference type="InterPro" id="IPR027417">
    <property type="entry name" value="P-loop_NTPase"/>
</dbReference>
<feature type="region of interest" description="Disordered" evidence="1">
    <location>
        <begin position="325"/>
        <end position="369"/>
    </location>
</feature>
<gene>
    <name evidence="3" type="ORF">NIES267_72640</name>
</gene>
<feature type="domain" description="AAA+ ATPase" evidence="2">
    <location>
        <begin position="49"/>
        <end position="217"/>
    </location>
</feature>
<dbReference type="CDD" id="cd00009">
    <property type="entry name" value="AAA"/>
    <property type="match status" value="1"/>
</dbReference>
<keyword evidence="4" id="KW-1185">Reference proteome</keyword>
<evidence type="ECO:0000313" key="3">
    <source>
        <dbReference type="EMBL" id="BAY87740.1"/>
    </source>
</evidence>